<dbReference type="RefSeq" id="WP_141260530.1">
    <property type="nucleotide sequence ID" value="NZ_BDLU01000032.1"/>
</dbReference>
<accession>A0A4P5P1Z1</accession>
<dbReference type="EMBL" id="BDLU01000032">
    <property type="protein sequence ID" value="GCE83170.1"/>
    <property type="molecule type" value="Genomic_DNA"/>
</dbReference>
<keyword evidence="3" id="KW-1185">Reference proteome</keyword>
<organism evidence="2 3">
    <name type="scientific">Komagataeibacter diospyri</name>
    <dbReference type="NCBI Taxonomy" id="1932662"/>
    <lineage>
        <taxon>Bacteria</taxon>
        <taxon>Pseudomonadati</taxon>
        <taxon>Pseudomonadota</taxon>
        <taxon>Alphaproteobacteria</taxon>
        <taxon>Acetobacterales</taxon>
        <taxon>Acetobacteraceae</taxon>
        <taxon>Komagataeibacter</taxon>
    </lineage>
</organism>
<dbReference type="PANTHER" id="PTHR10093">
    <property type="entry name" value="IRON-SULFUR CLUSTER ASSEMBLY ENZYME NIFU HOMOLOG"/>
    <property type="match status" value="1"/>
</dbReference>
<dbReference type="GO" id="GO:0051536">
    <property type="term" value="F:iron-sulfur cluster binding"/>
    <property type="evidence" value="ECO:0007669"/>
    <property type="project" value="InterPro"/>
</dbReference>
<dbReference type="AlphaFoldDB" id="A0A4P5NND9"/>
<reference evidence="3" key="1">
    <citation type="submission" date="2017-01" db="EMBL/GenBank/DDBJ databases">
        <title>Komagataeibacter sp. MSKU9 whole genome sequencing project.</title>
        <authorList>
            <person name="Matsutani M."/>
            <person name="Naloka K."/>
            <person name="Theeragool G."/>
            <person name="Yakushi T."/>
            <person name="Matsushita K."/>
        </authorList>
    </citation>
    <scope>NUCLEOTIDE SEQUENCE [LARGE SCALE GENOMIC DNA]</scope>
    <source>
        <strain evidence="3">MSKU9</strain>
    </source>
</reference>
<gene>
    <name evidence="2" type="ORF">MSKU9_1311</name>
</gene>
<dbReference type="Proteomes" id="UP000315095">
    <property type="component" value="Unassembled WGS sequence"/>
</dbReference>
<feature type="domain" description="NIF system FeS cluster assembly NifU N-terminal" evidence="1">
    <location>
        <begin position="7"/>
        <end position="94"/>
    </location>
</feature>
<name>A0A4P5NND9_9PROT</name>
<dbReference type="GO" id="GO:0005506">
    <property type="term" value="F:iron ion binding"/>
    <property type="evidence" value="ECO:0007669"/>
    <property type="project" value="InterPro"/>
</dbReference>
<accession>A0A4P5NND9</accession>
<sequence length="142" mass="15474">MTQDDLYRTVVLERARTPRYSGPLAGAQMQGEGSNPLCGDRVRLQANVDVQGRVAALRHETRGCAICAASADLMAERVVGQEPARVSQLHADLVTAVETGIAPEGLGELSAFAPLHRHRSRIRCAMLPWSALIEMLNDDKDR</sequence>
<comment type="caution">
    <text evidence="2">The sequence shown here is derived from an EMBL/GenBank/DDBJ whole genome shotgun (WGS) entry which is preliminary data.</text>
</comment>
<dbReference type="GO" id="GO:0016226">
    <property type="term" value="P:iron-sulfur cluster assembly"/>
    <property type="evidence" value="ECO:0007669"/>
    <property type="project" value="InterPro"/>
</dbReference>
<evidence type="ECO:0000259" key="1">
    <source>
        <dbReference type="Pfam" id="PF01592"/>
    </source>
</evidence>
<dbReference type="Pfam" id="PF01592">
    <property type="entry name" value="NifU_N"/>
    <property type="match status" value="1"/>
</dbReference>
<evidence type="ECO:0000313" key="2">
    <source>
        <dbReference type="EMBL" id="GCE83170.1"/>
    </source>
</evidence>
<protein>
    <submittedName>
        <fullName evidence="2">NifU family SUF system FeS assembly protein</fullName>
    </submittedName>
</protein>
<dbReference type="NCBIfam" id="TIGR01994">
    <property type="entry name" value="SUF_scaf_2"/>
    <property type="match status" value="1"/>
</dbReference>
<proteinExistence type="predicted"/>
<dbReference type="CDD" id="cd06664">
    <property type="entry name" value="IscU_like"/>
    <property type="match status" value="1"/>
</dbReference>
<dbReference type="SUPFAM" id="SSF82649">
    <property type="entry name" value="SufE/NifU"/>
    <property type="match status" value="1"/>
</dbReference>
<dbReference type="OrthoDB" id="9804157at2"/>
<dbReference type="Gene3D" id="3.90.1010.10">
    <property type="match status" value="1"/>
</dbReference>
<dbReference type="InterPro" id="IPR002871">
    <property type="entry name" value="NIF_FeS_clus_asmbl_NifU_N"/>
</dbReference>
<evidence type="ECO:0000313" key="3">
    <source>
        <dbReference type="Proteomes" id="UP000315095"/>
    </source>
</evidence>